<sequence>MLADDCHCESFSLLLLSVPQFEMKETTRNRAPNFTEREKDALLDLVEEFKNIVESKTTDKITTKTKNRVWDRITLKFNAVMGARREAHQLKKCCENIKKKARKDLAANRLAVRATGGGPCPTPLSRTTERLTSFIGPLLEPLANCFDSDAVPSEVHEDTQSITTEQYYLPWDPEFEVTNPSSQDSDQQDQTPMTPAPSGSSPVPSGAMPCRQTQPRQGPNRP</sequence>
<comment type="caution">
    <text evidence="1">The sequence shown here is derived from an EMBL/GenBank/DDBJ whole genome shotgun (WGS) entry which is preliminary data.</text>
</comment>
<evidence type="ECO:0000313" key="1">
    <source>
        <dbReference type="EMBL" id="KAG0440963.1"/>
    </source>
</evidence>
<name>A0AC60QRS4_IXOPE</name>
<evidence type="ECO:0000313" key="2">
    <source>
        <dbReference type="Proteomes" id="UP000805193"/>
    </source>
</evidence>
<reference evidence="1 2" key="1">
    <citation type="journal article" date="2020" name="Cell">
        <title>Large-Scale Comparative Analyses of Tick Genomes Elucidate Their Genetic Diversity and Vector Capacities.</title>
        <authorList>
            <consortium name="Tick Genome and Microbiome Consortium (TIGMIC)"/>
            <person name="Jia N."/>
            <person name="Wang J."/>
            <person name="Shi W."/>
            <person name="Du L."/>
            <person name="Sun Y."/>
            <person name="Zhan W."/>
            <person name="Jiang J.F."/>
            <person name="Wang Q."/>
            <person name="Zhang B."/>
            <person name="Ji P."/>
            <person name="Bell-Sakyi L."/>
            <person name="Cui X.M."/>
            <person name="Yuan T.T."/>
            <person name="Jiang B.G."/>
            <person name="Yang W.F."/>
            <person name="Lam T.T."/>
            <person name="Chang Q.C."/>
            <person name="Ding S.J."/>
            <person name="Wang X.J."/>
            <person name="Zhu J.G."/>
            <person name="Ruan X.D."/>
            <person name="Zhao L."/>
            <person name="Wei J.T."/>
            <person name="Ye R.Z."/>
            <person name="Que T.C."/>
            <person name="Du C.H."/>
            <person name="Zhou Y.H."/>
            <person name="Cheng J.X."/>
            <person name="Dai P.F."/>
            <person name="Guo W.B."/>
            <person name="Han X.H."/>
            <person name="Huang E.J."/>
            <person name="Li L.F."/>
            <person name="Wei W."/>
            <person name="Gao Y.C."/>
            <person name="Liu J.Z."/>
            <person name="Shao H.Z."/>
            <person name="Wang X."/>
            <person name="Wang C.C."/>
            <person name="Yang T.C."/>
            <person name="Huo Q.B."/>
            <person name="Li W."/>
            <person name="Chen H.Y."/>
            <person name="Chen S.E."/>
            <person name="Zhou L.G."/>
            <person name="Ni X.B."/>
            <person name="Tian J.H."/>
            <person name="Sheng Y."/>
            <person name="Liu T."/>
            <person name="Pan Y.S."/>
            <person name="Xia L.Y."/>
            <person name="Li J."/>
            <person name="Zhao F."/>
            <person name="Cao W.C."/>
        </authorList>
    </citation>
    <scope>NUCLEOTIDE SEQUENCE [LARGE SCALE GENOMIC DNA]</scope>
    <source>
        <strain evidence="1">Iper-2018</strain>
    </source>
</reference>
<accession>A0AC60QRS4</accession>
<dbReference type="Proteomes" id="UP000805193">
    <property type="component" value="Unassembled WGS sequence"/>
</dbReference>
<gene>
    <name evidence="1" type="ORF">HPB47_016094</name>
</gene>
<proteinExistence type="predicted"/>
<keyword evidence="2" id="KW-1185">Reference proteome</keyword>
<organism evidence="1 2">
    <name type="scientific">Ixodes persulcatus</name>
    <name type="common">Taiga tick</name>
    <dbReference type="NCBI Taxonomy" id="34615"/>
    <lineage>
        <taxon>Eukaryota</taxon>
        <taxon>Metazoa</taxon>
        <taxon>Ecdysozoa</taxon>
        <taxon>Arthropoda</taxon>
        <taxon>Chelicerata</taxon>
        <taxon>Arachnida</taxon>
        <taxon>Acari</taxon>
        <taxon>Parasitiformes</taxon>
        <taxon>Ixodida</taxon>
        <taxon>Ixodoidea</taxon>
        <taxon>Ixodidae</taxon>
        <taxon>Ixodinae</taxon>
        <taxon>Ixodes</taxon>
    </lineage>
</organism>
<dbReference type="EMBL" id="JABSTQ010004812">
    <property type="protein sequence ID" value="KAG0440963.1"/>
    <property type="molecule type" value="Genomic_DNA"/>
</dbReference>
<protein>
    <submittedName>
        <fullName evidence="1">Uncharacterized protein</fullName>
    </submittedName>
</protein>